<comment type="caution">
    <text evidence="2">The sequence shown here is derived from an EMBL/GenBank/DDBJ whole genome shotgun (WGS) entry which is preliminary data.</text>
</comment>
<dbReference type="Proteomes" id="UP001215598">
    <property type="component" value="Unassembled WGS sequence"/>
</dbReference>
<sequence>MEGVISGYGSGPPAVPSGDEKNLRDQSASSPKLYWVNNLHEDTLLALARRRSEAECACVCASTYTAQIKSKIIRSGKMNEPKLTRIRVISRTHLPLIHRGPHVPYTSHCTNILEPSRPPWRGAPGRRTCGTAAGRRAGPFAHPPDPSSTHSGSALVLLELRRLRLRLRRKQWWAMRVREGRPALQRERRVRRVGCPRAGRALVPAVVGRGRAFMFALLPLPIAIPFSFTFAFPLLPLPISVSPYRVHARAPALAALDEASAPRAAPAALAHSWAHHTSTTAPITSCCLRQHGQARWRWGRVPTSSCWRYRGFTFALLPLLPLAEGGRAGGQLFCLRLVVAAAREVVVGRMMKKEAGVARCGVLFWGGRRTSLAAVRQAPGHSTIPSSIS</sequence>
<evidence type="ECO:0000313" key="3">
    <source>
        <dbReference type="Proteomes" id="UP001215598"/>
    </source>
</evidence>
<gene>
    <name evidence="2" type="ORF">B0H16DRAFT_1819449</name>
</gene>
<feature type="region of interest" description="Disordered" evidence="1">
    <location>
        <begin position="1"/>
        <end position="26"/>
    </location>
</feature>
<reference evidence="2" key="1">
    <citation type="submission" date="2023-03" db="EMBL/GenBank/DDBJ databases">
        <title>Massive genome expansion in bonnet fungi (Mycena s.s.) driven by repeated elements and novel gene families across ecological guilds.</title>
        <authorList>
            <consortium name="Lawrence Berkeley National Laboratory"/>
            <person name="Harder C.B."/>
            <person name="Miyauchi S."/>
            <person name="Viragh M."/>
            <person name="Kuo A."/>
            <person name="Thoen E."/>
            <person name="Andreopoulos B."/>
            <person name="Lu D."/>
            <person name="Skrede I."/>
            <person name="Drula E."/>
            <person name="Henrissat B."/>
            <person name="Morin E."/>
            <person name="Kohler A."/>
            <person name="Barry K."/>
            <person name="LaButti K."/>
            <person name="Morin E."/>
            <person name="Salamov A."/>
            <person name="Lipzen A."/>
            <person name="Mereny Z."/>
            <person name="Hegedus B."/>
            <person name="Baldrian P."/>
            <person name="Stursova M."/>
            <person name="Weitz H."/>
            <person name="Taylor A."/>
            <person name="Grigoriev I.V."/>
            <person name="Nagy L.G."/>
            <person name="Martin F."/>
            <person name="Kauserud H."/>
        </authorList>
    </citation>
    <scope>NUCLEOTIDE SEQUENCE</scope>
    <source>
        <strain evidence="2">CBHHK182m</strain>
    </source>
</reference>
<dbReference type="EMBL" id="JARKIB010000040">
    <property type="protein sequence ID" value="KAJ7759049.1"/>
    <property type="molecule type" value="Genomic_DNA"/>
</dbReference>
<dbReference type="AlphaFoldDB" id="A0AAD7J8E8"/>
<evidence type="ECO:0000313" key="2">
    <source>
        <dbReference type="EMBL" id="KAJ7759049.1"/>
    </source>
</evidence>
<feature type="compositionally biased region" description="Gly residues" evidence="1">
    <location>
        <begin position="1"/>
        <end position="10"/>
    </location>
</feature>
<accession>A0AAD7J8E8</accession>
<organism evidence="2 3">
    <name type="scientific">Mycena metata</name>
    <dbReference type="NCBI Taxonomy" id="1033252"/>
    <lineage>
        <taxon>Eukaryota</taxon>
        <taxon>Fungi</taxon>
        <taxon>Dikarya</taxon>
        <taxon>Basidiomycota</taxon>
        <taxon>Agaricomycotina</taxon>
        <taxon>Agaricomycetes</taxon>
        <taxon>Agaricomycetidae</taxon>
        <taxon>Agaricales</taxon>
        <taxon>Marasmiineae</taxon>
        <taxon>Mycenaceae</taxon>
        <taxon>Mycena</taxon>
    </lineage>
</organism>
<keyword evidence="3" id="KW-1185">Reference proteome</keyword>
<evidence type="ECO:0000256" key="1">
    <source>
        <dbReference type="SAM" id="MobiDB-lite"/>
    </source>
</evidence>
<protein>
    <submittedName>
        <fullName evidence="2">Uncharacterized protein</fullName>
    </submittedName>
</protein>
<proteinExistence type="predicted"/>
<name>A0AAD7J8E8_9AGAR</name>